<reference evidence="1 2" key="1">
    <citation type="submission" date="2020-12" db="EMBL/GenBank/DDBJ databases">
        <title>Metabolic potential, ecology and presence of endohyphal bacteria is reflected in genomic diversity of Mucoromycotina.</title>
        <authorList>
            <person name="Muszewska A."/>
            <person name="Okrasinska A."/>
            <person name="Steczkiewicz K."/>
            <person name="Drgas O."/>
            <person name="Orlowska M."/>
            <person name="Perlinska-Lenart U."/>
            <person name="Aleksandrzak-Piekarczyk T."/>
            <person name="Szatraj K."/>
            <person name="Zielenkiewicz U."/>
            <person name="Pilsyk S."/>
            <person name="Malc E."/>
            <person name="Mieczkowski P."/>
            <person name="Kruszewska J.S."/>
            <person name="Biernat P."/>
            <person name="Pawlowska J."/>
        </authorList>
    </citation>
    <scope>NUCLEOTIDE SEQUENCE [LARGE SCALE GENOMIC DNA]</scope>
    <source>
        <strain evidence="1 2">CBS 142.35</strain>
    </source>
</reference>
<dbReference type="EMBL" id="JAEPRB010000143">
    <property type="protein sequence ID" value="KAG2220365.1"/>
    <property type="molecule type" value="Genomic_DNA"/>
</dbReference>
<evidence type="ECO:0000313" key="2">
    <source>
        <dbReference type="Proteomes" id="UP000646827"/>
    </source>
</evidence>
<organism evidence="1 2">
    <name type="scientific">Circinella minor</name>
    <dbReference type="NCBI Taxonomy" id="1195481"/>
    <lineage>
        <taxon>Eukaryota</taxon>
        <taxon>Fungi</taxon>
        <taxon>Fungi incertae sedis</taxon>
        <taxon>Mucoromycota</taxon>
        <taxon>Mucoromycotina</taxon>
        <taxon>Mucoromycetes</taxon>
        <taxon>Mucorales</taxon>
        <taxon>Lichtheimiaceae</taxon>
        <taxon>Circinella</taxon>
    </lineage>
</organism>
<dbReference type="AlphaFoldDB" id="A0A8H7S190"/>
<sequence length="121" mass="14369">MDMIRVPRRHELAKEFTRRLRDSIFLIDKNDKCLIEEYSKTKHMTLDMMMDQNPTWVLRRVKRIIPREKDLYPVVKKVFDTYVYLGCAKTGRTLFDDEAWRQSENVLNTIQLGHVSGPPGI</sequence>
<protein>
    <submittedName>
        <fullName evidence="1">Uncharacterized protein</fullName>
    </submittedName>
</protein>
<keyword evidence="2" id="KW-1185">Reference proteome</keyword>
<gene>
    <name evidence="1" type="ORF">INT45_010751</name>
</gene>
<dbReference type="OrthoDB" id="2284261at2759"/>
<evidence type="ECO:0000313" key="1">
    <source>
        <dbReference type="EMBL" id="KAG2220365.1"/>
    </source>
</evidence>
<accession>A0A8H7S190</accession>
<name>A0A8H7S190_9FUNG</name>
<dbReference type="Proteomes" id="UP000646827">
    <property type="component" value="Unassembled WGS sequence"/>
</dbReference>
<comment type="caution">
    <text evidence="1">The sequence shown here is derived from an EMBL/GenBank/DDBJ whole genome shotgun (WGS) entry which is preliminary data.</text>
</comment>
<proteinExistence type="predicted"/>